<evidence type="ECO:0000313" key="4">
    <source>
        <dbReference type="Proteomes" id="UP000267521"/>
    </source>
</evidence>
<keyword evidence="1" id="KW-0328">Glycosyltransferase</keyword>
<accession>A0A3M6PXG1</accession>
<dbReference type="PANTHER" id="PTHR12526:SF510">
    <property type="entry name" value="D-INOSITOL 3-PHOSPHATE GLYCOSYLTRANSFERASE"/>
    <property type="match status" value="1"/>
</dbReference>
<dbReference type="EMBL" id="RDQM01000015">
    <property type="protein sequence ID" value="RMW95515.1"/>
    <property type="molecule type" value="Genomic_DNA"/>
</dbReference>
<proteinExistence type="predicted"/>
<keyword evidence="2 3" id="KW-0808">Transferase</keyword>
<sequence length="817" mass="87898">MKIALIAPSPVPFVIGGAENLWTGWIAALNAQPGVQADLIKLPTPERNFWEIVDSYRRWAALDLTHFDRVISTKYPAWMATHPDHHVFVQHKLRGLYDTWPAGWPTEIPKGERTPQVQALLHTLAQAGSQRAALEDIFGALDALRAAAGLQPPSLLQLPGPLIRTIVHRLDAIGLARTAIRRYAAISATVRARADYFPPGAQVEVIHHPTLPRPESAPCPQVPPGAIFTASRLDAPKRLDWIIQAYQQAARQGVRAPLVIAGDGPQRPALEALCQDQPNIHLVGRLTDAQIASAYRQALFVPFVPDREDYGLITLEALQAGRPVLTCADSGGVCELVRHGENGWITQASIPALAEGMHRLAQDDALRDALASRAAASVAHIDWPSLAAAFSQPWRKLVVVNTFPIYPAHNGGQVRMQQLYRSLSAYANITVVSLGTAAHARQRRRLQAGLTEVVIPATAEHQRASAALSQQLRATCDDVAAMLHPQLTPDWLQAIAHECADADAVIACHPYGWPAIRAVWDGPVIYESLNVEADLKAAIYPDAADTLAAIARVEGECARQAPVVLCCSEEDAQRMQQRYQLAQRPAVVPNGVAAGSYPVLTTQQKAALRASLGLPMPQGERAAPQGGAAPAALAVFVGSLHGPNIDALRSLLQWADRCPDIAFAVLGSVCDAPALPPAPPNVWLVGRVSDAQLRTWLAAADAGLNPVISGSGTNLKMLEYAAAGLPILSTPFGGRGGILQAGQHYHAAEIEDFPAALERLLHLPAPERQAMVEAARQRAVDLGDWPAIAQRMWAALQEALQTALQTPNGNSIPFQKK</sequence>
<evidence type="ECO:0000256" key="2">
    <source>
        <dbReference type="ARBA" id="ARBA00022679"/>
    </source>
</evidence>
<name>A0A3M6PXG1_9BURK</name>
<evidence type="ECO:0000313" key="3">
    <source>
        <dbReference type="EMBL" id="RMW95515.1"/>
    </source>
</evidence>
<gene>
    <name evidence="3" type="ORF">EBQ26_10730</name>
</gene>
<dbReference type="GO" id="GO:0016757">
    <property type="term" value="F:glycosyltransferase activity"/>
    <property type="evidence" value="ECO:0007669"/>
    <property type="project" value="TreeGrafter"/>
</dbReference>
<dbReference type="Proteomes" id="UP000267521">
    <property type="component" value="Unassembled WGS sequence"/>
</dbReference>
<dbReference type="SUPFAM" id="SSF53756">
    <property type="entry name" value="UDP-Glycosyltransferase/glycogen phosphorylase"/>
    <property type="match status" value="2"/>
</dbReference>
<dbReference type="AlphaFoldDB" id="A0A3M6PXG1"/>
<dbReference type="CDD" id="cd03801">
    <property type="entry name" value="GT4_PimA-like"/>
    <property type="match status" value="2"/>
</dbReference>
<reference evidence="3 4" key="1">
    <citation type="submission" date="2018-10" db="EMBL/GenBank/DDBJ databases">
        <title>Comamonadaceae CDC group NO-1 genome sequencing and assembly.</title>
        <authorList>
            <person name="Bernier A.-M."/>
            <person name="Bernard K."/>
        </authorList>
    </citation>
    <scope>NUCLEOTIDE SEQUENCE [LARGE SCALE GENOMIC DNA]</scope>
    <source>
        <strain evidence="3 4">NML970147</strain>
    </source>
</reference>
<comment type="caution">
    <text evidence="3">The sequence shown here is derived from an EMBL/GenBank/DDBJ whole genome shotgun (WGS) entry which is preliminary data.</text>
</comment>
<evidence type="ECO:0000256" key="1">
    <source>
        <dbReference type="ARBA" id="ARBA00022676"/>
    </source>
</evidence>
<dbReference type="PANTHER" id="PTHR12526">
    <property type="entry name" value="GLYCOSYLTRANSFERASE"/>
    <property type="match status" value="1"/>
</dbReference>
<dbReference type="RefSeq" id="WP_122239020.1">
    <property type="nucleotide sequence ID" value="NZ_RDQM01000015.1"/>
</dbReference>
<protein>
    <submittedName>
        <fullName evidence="3">Glycosyltransferase</fullName>
    </submittedName>
</protein>
<organism evidence="3 4">
    <name type="scientific">Allofranklinella schreckenbergeri</name>
    <dbReference type="NCBI Taxonomy" id="1076744"/>
    <lineage>
        <taxon>Bacteria</taxon>
        <taxon>Pseudomonadati</taxon>
        <taxon>Pseudomonadota</taxon>
        <taxon>Betaproteobacteria</taxon>
        <taxon>Burkholderiales</taxon>
        <taxon>Comamonadaceae</taxon>
        <taxon>Allofranklinella</taxon>
    </lineage>
</organism>
<dbReference type="Gene3D" id="3.40.50.2000">
    <property type="entry name" value="Glycogen Phosphorylase B"/>
    <property type="match status" value="4"/>
</dbReference>
<dbReference type="Pfam" id="PF13692">
    <property type="entry name" value="Glyco_trans_1_4"/>
    <property type="match status" value="2"/>
</dbReference>